<dbReference type="PANTHER" id="PTHR33067:SF9">
    <property type="entry name" value="RNA-DIRECTED DNA POLYMERASE"/>
    <property type="match status" value="1"/>
</dbReference>
<dbReference type="AlphaFoldDB" id="A0AAV2FDJ8"/>
<dbReference type="CDD" id="cd00303">
    <property type="entry name" value="retropepsin_like"/>
    <property type="match status" value="1"/>
</dbReference>
<dbReference type="Gene3D" id="2.40.70.10">
    <property type="entry name" value="Acid Proteases"/>
    <property type="match status" value="1"/>
</dbReference>
<gene>
    <name evidence="1" type="ORF">LTRI10_LOCUS36708</name>
</gene>
<dbReference type="InterPro" id="IPR021109">
    <property type="entry name" value="Peptidase_aspartic_dom_sf"/>
</dbReference>
<proteinExistence type="predicted"/>
<keyword evidence="2" id="KW-1185">Reference proteome</keyword>
<organism evidence="1 2">
    <name type="scientific">Linum trigynum</name>
    <dbReference type="NCBI Taxonomy" id="586398"/>
    <lineage>
        <taxon>Eukaryota</taxon>
        <taxon>Viridiplantae</taxon>
        <taxon>Streptophyta</taxon>
        <taxon>Embryophyta</taxon>
        <taxon>Tracheophyta</taxon>
        <taxon>Spermatophyta</taxon>
        <taxon>Magnoliopsida</taxon>
        <taxon>eudicotyledons</taxon>
        <taxon>Gunneridae</taxon>
        <taxon>Pentapetalae</taxon>
        <taxon>rosids</taxon>
        <taxon>fabids</taxon>
        <taxon>Malpighiales</taxon>
        <taxon>Linaceae</taxon>
        <taxon>Linum</taxon>
    </lineage>
</organism>
<evidence type="ECO:0000313" key="2">
    <source>
        <dbReference type="Proteomes" id="UP001497516"/>
    </source>
</evidence>
<dbReference type="EMBL" id="OZ034819">
    <property type="protein sequence ID" value="CAL1396333.1"/>
    <property type="molecule type" value="Genomic_DNA"/>
</dbReference>
<evidence type="ECO:0000313" key="1">
    <source>
        <dbReference type="EMBL" id="CAL1396333.1"/>
    </source>
</evidence>
<sequence length="84" mass="9334">MPYFVYKKLGLQDVIKPTRITLQLADRSVQVPKGVVDVLVKVGKFIFPADFVILEMEEDREVPLILGRTFLATGGALIDSKKAS</sequence>
<protein>
    <recommendedName>
        <fullName evidence="3">Reverse transcriptase domain-containing protein</fullName>
    </recommendedName>
</protein>
<accession>A0AAV2FDJ8</accession>
<reference evidence="1 2" key="1">
    <citation type="submission" date="2024-04" db="EMBL/GenBank/DDBJ databases">
        <authorList>
            <person name="Fracassetti M."/>
        </authorList>
    </citation>
    <scope>NUCLEOTIDE SEQUENCE [LARGE SCALE GENOMIC DNA]</scope>
</reference>
<dbReference type="PANTHER" id="PTHR33067">
    <property type="entry name" value="RNA-DIRECTED DNA POLYMERASE-RELATED"/>
    <property type="match status" value="1"/>
</dbReference>
<name>A0AAV2FDJ8_9ROSI</name>
<dbReference type="Proteomes" id="UP001497516">
    <property type="component" value="Chromosome 6"/>
</dbReference>
<evidence type="ECO:0008006" key="3">
    <source>
        <dbReference type="Google" id="ProtNLM"/>
    </source>
</evidence>